<reference evidence="7 8" key="1">
    <citation type="journal article" date="2015" name="Microbiome">
        <title>Genomic resolution of linkages in carbon, nitrogen, and sulfur cycling among widespread estuary sediment bacteria.</title>
        <authorList>
            <person name="Baker B.J."/>
            <person name="Lazar C.S."/>
            <person name="Teske A.P."/>
            <person name="Dick G.J."/>
        </authorList>
    </citation>
    <scope>NUCLEOTIDE SEQUENCE [LARGE SCALE GENOMIC DNA]</scope>
    <source>
        <strain evidence="7">DG_54_3</strain>
    </source>
</reference>
<gene>
    <name evidence="7" type="ORF">AMJ44_11215</name>
</gene>
<evidence type="ECO:0000256" key="6">
    <source>
        <dbReference type="SAM" id="Phobius"/>
    </source>
</evidence>
<evidence type="ECO:0000256" key="5">
    <source>
        <dbReference type="ARBA" id="ARBA00031636"/>
    </source>
</evidence>
<evidence type="ECO:0000313" key="8">
    <source>
        <dbReference type="Proteomes" id="UP000051861"/>
    </source>
</evidence>
<dbReference type="PANTHER" id="PTHR43298:SF2">
    <property type="entry name" value="FMN_FAD EXPORTER YEEO-RELATED"/>
    <property type="match status" value="1"/>
</dbReference>
<dbReference type="PANTHER" id="PTHR43298">
    <property type="entry name" value="MULTIDRUG RESISTANCE PROTEIN NORM-RELATED"/>
    <property type="match status" value="1"/>
</dbReference>
<evidence type="ECO:0000256" key="4">
    <source>
        <dbReference type="ARBA" id="ARBA00022448"/>
    </source>
</evidence>
<comment type="caution">
    <text evidence="7">The sequence shown here is derived from an EMBL/GenBank/DDBJ whole genome shotgun (WGS) entry which is preliminary data.</text>
</comment>
<evidence type="ECO:0000256" key="3">
    <source>
        <dbReference type="ARBA" id="ARBA00020268"/>
    </source>
</evidence>
<proteinExistence type="inferred from homology"/>
<name>A0A0S7XRB9_UNCSA</name>
<keyword evidence="6" id="KW-0472">Membrane</keyword>
<comment type="similarity">
    <text evidence="2">Belongs to the multi antimicrobial extrusion (MATE) (TC 2.A.66.1) family.</text>
</comment>
<feature type="transmembrane region" description="Helical" evidence="6">
    <location>
        <begin position="176"/>
        <end position="198"/>
    </location>
</feature>
<accession>A0A0S7XRB9</accession>
<dbReference type="GO" id="GO:0042910">
    <property type="term" value="F:xenobiotic transmembrane transporter activity"/>
    <property type="evidence" value="ECO:0007669"/>
    <property type="project" value="InterPro"/>
</dbReference>
<keyword evidence="6" id="KW-1133">Transmembrane helix</keyword>
<dbReference type="InterPro" id="IPR050222">
    <property type="entry name" value="MATE_MdtK"/>
</dbReference>
<protein>
    <recommendedName>
        <fullName evidence="3">Probable multidrug resistance protein NorM</fullName>
    </recommendedName>
    <alternativeName>
        <fullName evidence="5">Multidrug-efflux transporter</fullName>
    </alternativeName>
</protein>
<dbReference type="GO" id="GO:0015297">
    <property type="term" value="F:antiporter activity"/>
    <property type="evidence" value="ECO:0007669"/>
    <property type="project" value="InterPro"/>
</dbReference>
<feature type="transmembrane region" description="Helical" evidence="6">
    <location>
        <begin position="142"/>
        <end position="164"/>
    </location>
</feature>
<feature type="transmembrane region" description="Helical" evidence="6">
    <location>
        <begin position="53"/>
        <end position="79"/>
    </location>
</feature>
<feature type="transmembrane region" description="Helical" evidence="6">
    <location>
        <begin position="20"/>
        <end position="41"/>
    </location>
</feature>
<dbReference type="InterPro" id="IPR002528">
    <property type="entry name" value="MATE_fam"/>
</dbReference>
<organism evidence="7 8">
    <name type="scientific">candidate division WOR-1 bacterium DG_54_3</name>
    <dbReference type="NCBI Taxonomy" id="1703775"/>
    <lineage>
        <taxon>Bacteria</taxon>
        <taxon>Bacillati</taxon>
        <taxon>Saganbacteria</taxon>
    </lineage>
</organism>
<keyword evidence="6" id="KW-0812">Transmembrane</keyword>
<evidence type="ECO:0000256" key="2">
    <source>
        <dbReference type="ARBA" id="ARBA00010199"/>
    </source>
</evidence>
<dbReference type="Proteomes" id="UP000051861">
    <property type="component" value="Unassembled WGS sequence"/>
</dbReference>
<sequence>MIKRIFLRFQKERDLTSISISKGIWVLAIPAIASNILQSAFNLVDMAWVGRLGAAALAAVSMSGTILMIVMFLMLGVGMGTTAMVARFVGAKQTPKADNAAMQSLILGFIGSILFAGIGYYLSPWILGVLGADPEVTRLGTGYLQITFLGVIVMFYMFLISAVLQGAGDTVTPMLILAIATLINIILDPFLIFGIGFFPKLGVNGAAWATVLSRAIGSAI</sequence>
<feature type="non-terminal residue" evidence="7">
    <location>
        <position position="220"/>
    </location>
</feature>
<dbReference type="EMBL" id="LIZX01000141">
    <property type="protein sequence ID" value="KPJ65045.1"/>
    <property type="molecule type" value="Genomic_DNA"/>
</dbReference>
<dbReference type="NCBIfam" id="TIGR00797">
    <property type="entry name" value="matE"/>
    <property type="match status" value="1"/>
</dbReference>
<evidence type="ECO:0000256" key="1">
    <source>
        <dbReference type="ARBA" id="ARBA00003408"/>
    </source>
</evidence>
<dbReference type="AlphaFoldDB" id="A0A0S7XRB9"/>
<feature type="transmembrane region" description="Helical" evidence="6">
    <location>
        <begin position="100"/>
        <end position="122"/>
    </location>
</feature>
<keyword evidence="4" id="KW-0813">Transport</keyword>
<evidence type="ECO:0000313" key="7">
    <source>
        <dbReference type="EMBL" id="KPJ65045.1"/>
    </source>
</evidence>
<comment type="function">
    <text evidence="1">Multidrug efflux pump.</text>
</comment>
<dbReference type="GO" id="GO:0005886">
    <property type="term" value="C:plasma membrane"/>
    <property type="evidence" value="ECO:0007669"/>
    <property type="project" value="TreeGrafter"/>
</dbReference>
<dbReference type="Pfam" id="PF01554">
    <property type="entry name" value="MatE"/>
    <property type="match status" value="1"/>
</dbReference>